<dbReference type="STRING" id="3818.A0A445DBE9"/>
<dbReference type="PANTHER" id="PTHR11926:SF1412">
    <property type="entry name" value="UDP-GLYCOSYLTRANSFERASE 83A1-LIKE"/>
    <property type="match status" value="1"/>
</dbReference>
<name>A0A445DBE9_ARAHY</name>
<evidence type="ECO:0008006" key="5">
    <source>
        <dbReference type="Google" id="ProtNLM"/>
    </source>
</evidence>
<dbReference type="PANTHER" id="PTHR11926">
    <property type="entry name" value="GLUCOSYL/GLUCURONOSYL TRANSFERASES"/>
    <property type="match status" value="1"/>
</dbReference>
<dbReference type="EMBL" id="SDMP01000004">
    <property type="protein sequence ID" value="RYR60486.1"/>
    <property type="molecule type" value="Genomic_DNA"/>
</dbReference>
<dbReference type="Gene3D" id="3.40.50.2000">
    <property type="entry name" value="Glycogen Phosphorylase B"/>
    <property type="match status" value="2"/>
</dbReference>
<dbReference type="CDD" id="cd03784">
    <property type="entry name" value="GT1_Gtf-like"/>
    <property type="match status" value="1"/>
</dbReference>
<dbReference type="FunFam" id="3.40.50.2000:FF:000061">
    <property type="entry name" value="UDP-glycosyltransferase 83A1"/>
    <property type="match status" value="1"/>
</dbReference>
<protein>
    <recommendedName>
        <fullName evidence="5">UDP-glycosyltransferase</fullName>
    </recommendedName>
</protein>
<reference evidence="3 4" key="1">
    <citation type="submission" date="2019-01" db="EMBL/GenBank/DDBJ databases">
        <title>Sequencing of cultivated peanut Arachis hypogaea provides insights into genome evolution and oil improvement.</title>
        <authorList>
            <person name="Chen X."/>
        </authorList>
    </citation>
    <scope>NUCLEOTIDE SEQUENCE [LARGE SCALE GENOMIC DNA]</scope>
    <source>
        <strain evidence="4">cv. Fuhuasheng</strain>
        <tissue evidence="3">Leaves</tissue>
    </source>
</reference>
<gene>
    <name evidence="3" type="ORF">Ahy_A04g017548</name>
</gene>
<accession>A0A445DBE9</accession>
<dbReference type="InterPro" id="IPR002213">
    <property type="entry name" value="UDP_glucos_trans"/>
</dbReference>
<evidence type="ECO:0000256" key="2">
    <source>
        <dbReference type="ARBA" id="ARBA00022679"/>
    </source>
</evidence>
<dbReference type="FunFam" id="3.40.50.2000:FF:000108">
    <property type="entry name" value="UDP-glycosyltransferase 83A1"/>
    <property type="match status" value="1"/>
</dbReference>
<keyword evidence="4" id="KW-1185">Reference proteome</keyword>
<sequence length="461" mass="52217">MKKINGSEIVIAIPYPAQGHVIPLMELSHELIKHGIKVTFVNTDFVHNQIMTSLGEKSVIVGNNNEIELVSIPDGLENVDNRKDLAKLTQSIFEVMPKKLEMLIEDINKKCESNKITCLVADETFGWALEVAKKMGIKAVAFWPASASILALQFNIQNLLDDGLIDNDGQPIKDETIKLSPMMPPMRTKEFVWAYLGDKTTEKMVFHYMKGNNKSVKFADKIICNTTYEHESTTLDFVPQIIPIGPLLATNYVGSIAGNFWQEDSTCLNWLDQQETNSVIYVAFGSFTVFDHTQLQELAFGLELSNRPFLLVIRPDINNGENQSFLEEFEERVRNRGKVIQWAPQQKVLSHPSIACFISHCGWNSTMEGTTKGVSFLCWPYFADQFFNQTLICDVWKVGLRLDPVGGIITREEIICKIKKLLQGEEFKVRAMELRNMAINNIKEGGRSSKNLNDFVDWIKA</sequence>
<dbReference type="Pfam" id="PF00201">
    <property type="entry name" value="UDPGT"/>
    <property type="match status" value="1"/>
</dbReference>
<dbReference type="Proteomes" id="UP000289738">
    <property type="component" value="Chromosome A04"/>
</dbReference>
<comment type="similarity">
    <text evidence="1">Belongs to the UDP-glycosyltransferase family.</text>
</comment>
<dbReference type="SUPFAM" id="SSF53756">
    <property type="entry name" value="UDP-Glycosyltransferase/glycogen phosphorylase"/>
    <property type="match status" value="1"/>
</dbReference>
<dbReference type="AlphaFoldDB" id="A0A445DBE9"/>
<evidence type="ECO:0000313" key="4">
    <source>
        <dbReference type="Proteomes" id="UP000289738"/>
    </source>
</evidence>
<evidence type="ECO:0000256" key="1">
    <source>
        <dbReference type="ARBA" id="ARBA00009995"/>
    </source>
</evidence>
<dbReference type="GO" id="GO:0080043">
    <property type="term" value="F:quercetin 3-O-glucosyltransferase activity"/>
    <property type="evidence" value="ECO:0007669"/>
    <property type="project" value="TreeGrafter"/>
</dbReference>
<organism evidence="3 4">
    <name type="scientific">Arachis hypogaea</name>
    <name type="common">Peanut</name>
    <dbReference type="NCBI Taxonomy" id="3818"/>
    <lineage>
        <taxon>Eukaryota</taxon>
        <taxon>Viridiplantae</taxon>
        <taxon>Streptophyta</taxon>
        <taxon>Embryophyta</taxon>
        <taxon>Tracheophyta</taxon>
        <taxon>Spermatophyta</taxon>
        <taxon>Magnoliopsida</taxon>
        <taxon>eudicotyledons</taxon>
        <taxon>Gunneridae</taxon>
        <taxon>Pentapetalae</taxon>
        <taxon>rosids</taxon>
        <taxon>fabids</taxon>
        <taxon>Fabales</taxon>
        <taxon>Fabaceae</taxon>
        <taxon>Papilionoideae</taxon>
        <taxon>50 kb inversion clade</taxon>
        <taxon>dalbergioids sensu lato</taxon>
        <taxon>Dalbergieae</taxon>
        <taxon>Pterocarpus clade</taxon>
        <taxon>Arachis</taxon>
    </lineage>
</organism>
<dbReference type="GO" id="GO:0080044">
    <property type="term" value="F:quercetin 7-O-glucosyltransferase activity"/>
    <property type="evidence" value="ECO:0007669"/>
    <property type="project" value="TreeGrafter"/>
</dbReference>
<evidence type="ECO:0000313" key="3">
    <source>
        <dbReference type="EMBL" id="RYR60486.1"/>
    </source>
</evidence>
<comment type="caution">
    <text evidence="3">The sequence shown here is derived from an EMBL/GenBank/DDBJ whole genome shotgun (WGS) entry which is preliminary data.</text>
</comment>
<proteinExistence type="inferred from homology"/>
<keyword evidence="2" id="KW-0808">Transferase</keyword>